<name>A0A2J0U8Y8_STEMA</name>
<dbReference type="Pfam" id="PF04199">
    <property type="entry name" value="Cyclase"/>
    <property type="match status" value="1"/>
</dbReference>
<gene>
    <name evidence="1" type="ORF">B9Y64_14790</name>
</gene>
<dbReference type="EMBL" id="NEQV01000005">
    <property type="protein sequence ID" value="PJL25796.1"/>
    <property type="molecule type" value="Genomic_DNA"/>
</dbReference>
<sequence>MQKRACFDFEVAFSNGGGIQGQGFRLDIAGSDIDDDALAAYIIRDMRLLMVKHVRILNKQIIEEAHKRAAPTHTTAPALEHAPTYVDLSHSIESGMFTCKGLPASLICDHLSRHDPQQHCGEGTALQIGRIDMVANIGTCIHTPCHRHAAGDDLAGLDLARVSGAPGVLVRVAGALEQPIDWHAFAAVQCGGRAVLIHTGWDRHWGTPRYFERHPFLTKKAALHLRDQGALLVGIDSFNIDDTRTATRPVHSVLLDAGIPIIEHMTHLDALPLQGFHLHATPPRIVGMGTFPVRAHATLEPGIPASPH</sequence>
<dbReference type="InterPro" id="IPR007325">
    <property type="entry name" value="KFase/CYL"/>
</dbReference>
<dbReference type="InterPro" id="IPR037175">
    <property type="entry name" value="KFase_sf"/>
</dbReference>
<dbReference type="GO" id="GO:0019441">
    <property type="term" value="P:L-tryptophan catabolic process to kynurenine"/>
    <property type="evidence" value="ECO:0007669"/>
    <property type="project" value="InterPro"/>
</dbReference>
<dbReference type="AlphaFoldDB" id="A0A2J0U8Y8"/>
<reference evidence="1 2" key="1">
    <citation type="journal article" date="2017" name="Front. Microbiol.">
        <title>Double-Face Meets the Bacterial World: The Opportunistic Pathogen Stenotrophomonas maltophilia.</title>
        <authorList>
            <person name="Lira F."/>
            <person name="Berg G."/>
            <person name="Martinez J.L."/>
        </authorList>
    </citation>
    <scope>NUCLEOTIDE SEQUENCE [LARGE SCALE GENOMIC DNA]</scope>
    <source>
        <strain evidence="1 2">EA1</strain>
    </source>
</reference>
<organism evidence="1 2">
    <name type="scientific">Stenotrophomonas maltophilia</name>
    <name type="common">Pseudomonas maltophilia</name>
    <name type="synonym">Xanthomonas maltophilia</name>
    <dbReference type="NCBI Taxonomy" id="40324"/>
    <lineage>
        <taxon>Bacteria</taxon>
        <taxon>Pseudomonadati</taxon>
        <taxon>Pseudomonadota</taxon>
        <taxon>Gammaproteobacteria</taxon>
        <taxon>Lysobacterales</taxon>
        <taxon>Lysobacteraceae</taxon>
        <taxon>Stenotrophomonas</taxon>
        <taxon>Stenotrophomonas maltophilia group</taxon>
    </lineage>
</organism>
<dbReference type="Gene3D" id="3.50.30.50">
    <property type="entry name" value="Putative cyclase"/>
    <property type="match status" value="1"/>
</dbReference>
<accession>A0A2J0U8Y8</accession>
<evidence type="ECO:0000313" key="1">
    <source>
        <dbReference type="EMBL" id="PJL25796.1"/>
    </source>
</evidence>
<dbReference type="PANTHER" id="PTHR31118">
    <property type="entry name" value="CYCLASE-LIKE PROTEIN 2"/>
    <property type="match status" value="1"/>
</dbReference>
<dbReference type="SUPFAM" id="SSF102198">
    <property type="entry name" value="Putative cyclase"/>
    <property type="match status" value="1"/>
</dbReference>
<dbReference type="RefSeq" id="WP_100441380.1">
    <property type="nucleotide sequence ID" value="NZ_NEQV01000005.1"/>
</dbReference>
<proteinExistence type="predicted"/>
<dbReference type="GO" id="GO:0004061">
    <property type="term" value="F:arylformamidase activity"/>
    <property type="evidence" value="ECO:0007669"/>
    <property type="project" value="InterPro"/>
</dbReference>
<dbReference type="PANTHER" id="PTHR31118:SF32">
    <property type="entry name" value="KYNURENINE FORMAMIDASE"/>
    <property type="match status" value="1"/>
</dbReference>
<dbReference type="Proteomes" id="UP000230167">
    <property type="component" value="Unassembled WGS sequence"/>
</dbReference>
<evidence type="ECO:0000313" key="2">
    <source>
        <dbReference type="Proteomes" id="UP000230167"/>
    </source>
</evidence>
<protein>
    <submittedName>
        <fullName evidence="1">Cyclase</fullName>
    </submittedName>
</protein>
<comment type="caution">
    <text evidence="1">The sequence shown here is derived from an EMBL/GenBank/DDBJ whole genome shotgun (WGS) entry which is preliminary data.</text>
</comment>
<dbReference type="OrthoDB" id="7067800at2"/>